<proteinExistence type="predicted"/>
<organism evidence="1 2">
    <name type="scientific">Solanum pennellii</name>
    <name type="common">Tomato</name>
    <name type="synonym">Lycopersicon pennellii</name>
    <dbReference type="NCBI Taxonomy" id="28526"/>
    <lineage>
        <taxon>Eukaryota</taxon>
        <taxon>Viridiplantae</taxon>
        <taxon>Streptophyta</taxon>
        <taxon>Embryophyta</taxon>
        <taxon>Tracheophyta</taxon>
        <taxon>Spermatophyta</taxon>
        <taxon>Magnoliopsida</taxon>
        <taxon>eudicotyledons</taxon>
        <taxon>Gunneridae</taxon>
        <taxon>Pentapetalae</taxon>
        <taxon>asterids</taxon>
        <taxon>lamiids</taxon>
        <taxon>Solanales</taxon>
        <taxon>Solanaceae</taxon>
        <taxon>Solanoideae</taxon>
        <taxon>Solaneae</taxon>
        <taxon>Solanum</taxon>
        <taxon>Solanum subgen. Lycopersicon</taxon>
    </lineage>
</organism>
<dbReference type="RefSeq" id="XP_027769299.1">
    <property type="nucleotide sequence ID" value="XM_027913498.1"/>
</dbReference>
<gene>
    <name evidence="2" type="primary">LOC114075190</name>
</gene>
<dbReference type="Proteomes" id="UP000694930">
    <property type="component" value="Chromosome 12"/>
</dbReference>
<sequence>MQMVNNKFLYFKTFLPVDNLLRLSHNLKNLMIFSDMSYLASFKRKNIDLLVEKYLSFEQNIFKVSLQNLKSDKVMPLCSRTRSFHAIKPHQFLKFLLEHAINLEKLVIVPEHKECNGCSTNTSNLIKHLLAFPTSAIISF</sequence>
<evidence type="ECO:0000313" key="2">
    <source>
        <dbReference type="RefSeq" id="XP_027769299.1"/>
    </source>
</evidence>
<reference evidence="1" key="1">
    <citation type="journal article" date="2014" name="Nat. Genet.">
        <title>The genome of the stress-tolerant wild tomato species Solanum pennellii.</title>
        <authorList>
            <person name="Bolger A."/>
            <person name="Scossa F."/>
            <person name="Bolger M.E."/>
            <person name="Lanz C."/>
            <person name="Maumus F."/>
            <person name="Tohge T."/>
            <person name="Quesneville H."/>
            <person name="Alseekh S."/>
            <person name="Sorensen I."/>
            <person name="Lichtenstein G."/>
            <person name="Fich E.A."/>
            <person name="Conte M."/>
            <person name="Keller H."/>
            <person name="Schneeberger K."/>
            <person name="Schwacke R."/>
            <person name="Ofner I."/>
            <person name="Vrebalov J."/>
            <person name="Xu Y."/>
            <person name="Osorio S."/>
            <person name="Aflitos S.A."/>
            <person name="Schijlen E."/>
            <person name="Jimenez-Gomez J.M."/>
            <person name="Ryngajllo M."/>
            <person name="Kimura S."/>
            <person name="Kumar R."/>
            <person name="Koenig D."/>
            <person name="Headland L.R."/>
            <person name="Maloof J.N."/>
            <person name="Sinha N."/>
            <person name="van Ham R.C."/>
            <person name="Lankhorst R.K."/>
            <person name="Mao L."/>
            <person name="Vogel A."/>
            <person name="Arsova B."/>
            <person name="Panstruga R."/>
            <person name="Fei Z."/>
            <person name="Rose J.K."/>
            <person name="Zamir D."/>
            <person name="Carrari F."/>
            <person name="Giovannoni J.J."/>
            <person name="Weigel D."/>
            <person name="Usadel B."/>
            <person name="Fernie A.R."/>
        </authorList>
    </citation>
    <scope>NUCLEOTIDE SEQUENCE [LARGE SCALE GENOMIC DNA]</scope>
    <source>
        <strain evidence="1">cv. LA0716</strain>
    </source>
</reference>
<protein>
    <submittedName>
        <fullName evidence="2">Uncharacterized protein LOC114075190</fullName>
    </submittedName>
</protein>
<evidence type="ECO:0000313" key="1">
    <source>
        <dbReference type="Proteomes" id="UP000694930"/>
    </source>
</evidence>
<reference evidence="2" key="2">
    <citation type="submission" date="2025-08" db="UniProtKB">
        <authorList>
            <consortium name="RefSeq"/>
        </authorList>
    </citation>
    <scope>IDENTIFICATION</scope>
</reference>
<accession>A0ABM1V0N1</accession>
<name>A0ABM1V0N1_SOLPN</name>
<keyword evidence="1" id="KW-1185">Reference proteome</keyword>
<dbReference type="GeneID" id="114075190"/>